<dbReference type="InterPro" id="IPR013783">
    <property type="entry name" value="Ig-like_fold"/>
</dbReference>
<feature type="chain" id="PRO_5034106129" description="F5/8 type C domain-containing protein" evidence="2">
    <location>
        <begin position="17"/>
        <end position="684"/>
    </location>
</feature>
<dbReference type="Gene3D" id="2.130.10.80">
    <property type="entry name" value="Galactose oxidase/kelch, beta-propeller"/>
    <property type="match status" value="1"/>
</dbReference>
<evidence type="ECO:0000313" key="5">
    <source>
        <dbReference type="Proteomes" id="UP000664521"/>
    </source>
</evidence>
<feature type="signal peptide" evidence="2">
    <location>
        <begin position="1"/>
        <end position="16"/>
    </location>
</feature>
<dbReference type="AlphaFoldDB" id="A0A8H3G5M5"/>
<dbReference type="EMBL" id="CAJPDS010000079">
    <property type="protein sequence ID" value="CAF9935042.1"/>
    <property type="molecule type" value="Genomic_DNA"/>
</dbReference>
<dbReference type="InterPro" id="IPR014756">
    <property type="entry name" value="Ig_E-set"/>
</dbReference>
<dbReference type="Pfam" id="PF07250">
    <property type="entry name" value="Glyoxal_oxid_N"/>
    <property type="match status" value="1"/>
</dbReference>
<gene>
    <name evidence="4" type="ORF">HETSPECPRED_009445</name>
</gene>
<dbReference type="Gene3D" id="2.60.40.10">
    <property type="entry name" value="Immunoglobulins"/>
    <property type="match status" value="1"/>
</dbReference>
<evidence type="ECO:0000259" key="3">
    <source>
        <dbReference type="PROSITE" id="PS50022"/>
    </source>
</evidence>
<dbReference type="InterPro" id="IPR006652">
    <property type="entry name" value="Kelch_1"/>
</dbReference>
<name>A0A8H3G5M5_9LECA</name>
<dbReference type="InterPro" id="IPR009880">
    <property type="entry name" value="Glyoxal_oxidase_N"/>
</dbReference>
<dbReference type="InterPro" id="IPR037293">
    <property type="entry name" value="Gal_Oxidase_central_sf"/>
</dbReference>
<dbReference type="InterPro" id="IPR011043">
    <property type="entry name" value="Gal_Oxase/kelch_b-propeller"/>
</dbReference>
<sequence>MRTTILWLLCPILSSAAPQLKPAHALAVGTSATLDGVRLDMIAAKPSVAEVVLAAIPRDGWTVTCDSSQPGNDCSNAIDDNSDTFWLTDSGAPLPHSIVVDMKTTRIVGNITIQPRQDNTPNGHIGEHQVFLSEDGENWGSPIAIGTYLDDANLKTTIFTPANARYVKVTSLSEAGGRDSSMSLAELNVYEGTALPPSPATAGSWGLTIDFPVIPVSAAIEWSSGRLLVWSSFSPSNFVGDSGHQTSTAIYDPATQLVSARTITNTNHDMFCEGLSMDAEGRIVAVGGNSDYGTSIYDSTSDSWTAGGDLKIPRGYQSQATLSDGRLFTIGASWSGGSSTDTPKNGEIYDTATNTWTALPGCPVTPMLTSDPEDKSLGHIYRGDNHGWLFGWKDGSVFQAGPAVAMNWYGTDGTGSQSAAGSRASDTDSMCGNAIMYDAVAGSILTLGGAPNYVNSYSTANAHIITLSDPNVPPTVTTLPSMAFPRAFHNSIILPNGQVFITGGQHLAIGFTDQTPQLIPELFDPTTQSFTQMAPLSIPRNYHSTGLLLPDATVFNGGGGLCGDCAANHFDAQIYSPAYLFNPDGSAATRPMIESLSAAELAPGASLTVQTSGPEVTAFALVRLSSTTHTVNTDQRRIALERGEGGTVTLPADPGVALPGYWYLFALAEGGVPSLAKFVKVTTG</sequence>
<dbReference type="CDD" id="cd02851">
    <property type="entry name" value="E_set_GO_C"/>
    <property type="match status" value="1"/>
</dbReference>
<comment type="caution">
    <text evidence="4">The sequence shown here is derived from an EMBL/GenBank/DDBJ whole genome shotgun (WGS) entry which is preliminary data.</text>
</comment>
<evidence type="ECO:0000256" key="2">
    <source>
        <dbReference type="SAM" id="SignalP"/>
    </source>
</evidence>
<dbReference type="SUPFAM" id="SSF50965">
    <property type="entry name" value="Galactose oxidase, central domain"/>
    <property type="match status" value="1"/>
</dbReference>
<feature type="domain" description="F5/8 type C" evidence="3">
    <location>
        <begin position="43"/>
        <end position="192"/>
    </location>
</feature>
<dbReference type="SUPFAM" id="SSF49785">
    <property type="entry name" value="Galactose-binding domain-like"/>
    <property type="match status" value="1"/>
</dbReference>
<dbReference type="Gene3D" id="2.60.120.260">
    <property type="entry name" value="Galactose-binding domain-like"/>
    <property type="match status" value="1"/>
</dbReference>
<accession>A0A8H3G5M5</accession>
<dbReference type="Proteomes" id="UP000664521">
    <property type="component" value="Unassembled WGS sequence"/>
</dbReference>
<dbReference type="SMART" id="SM00612">
    <property type="entry name" value="Kelch"/>
    <property type="match status" value="2"/>
</dbReference>
<dbReference type="Pfam" id="PF00754">
    <property type="entry name" value="F5_F8_type_C"/>
    <property type="match status" value="1"/>
</dbReference>
<dbReference type="InterPro" id="IPR015202">
    <property type="entry name" value="GO-like_E_set"/>
</dbReference>
<protein>
    <recommendedName>
        <fullName evidence="3">F5/8 type C domain-containing protein</fullName>
    </recommendedName>
</protein>
<dbReference type="PROSITE" id="PS50022">
    <property type="entry name" value="FA58C_3"/>
    <property type="match status" value="1"/>
</dbReference>
<keyword evidence="5" id="KW-1185">Reference proteome</keyword>
<dbReference type="InterPro" id="IPR000421">
    <property type="entry name" value="FA58C"/>
</dbReference>
<proteinExistence type="predicted"/>
<dbReference type="PANTHER" id="PTHR32208:SF68">
    <property type="entry name" value="GALACTOSE OXIDASE"/>
    <property type="match status" value="1"/>
</dbReference>
<dbReference type="SUPFAM" id="SSF81296">
    <property type="entry name" value="E set domains"/>
    <property type="match status" value="1"/>
</dbReference>
<organism evidence="4 5">
    <name type="scientific">Heterodermia speciosa</name>
    <dbReference type="NCBI Taxonomy" id="116794"/>
    <lineage>
        <taxon>Eukaryota</taxon>
        <taxon>Fungi</taxon>
        <taxon>Dikarya</taxon>
        <taxon>Ascomycota</taxon>
        <taxon>Pezizomycotina</taxon>
        <taxon>Lecanoromycetes</taxon>
        <taxon>OSLEUM clade</taxon>
        <taxon>Lecanoromycetidae</taxon>
        <taxon>Caliciales</taxon>
        <taxon>Physciaceae</taxon>
        <taxon>Heterodermia</taxon>
    </lineage>
</organism>
<dbReference type="PANTHER" id="PTHR32208">
    <property type="entry name" value="SECRETED PROTEIN-RELATED"/>
    <property type="match status" value="1"/>
</dbReference>
<evidence type="ECO:0000313" key="4">
    <source>
        <dbReference type="EMBL" id="CAF9935042.1"/>
    </source>
</evidence>
<evidence type="ECO:0000256" key="1">
    <source>
        <dbReference type="ARBA" id="ARBA00022729"/>
    </source>
</evidence>
<keyword evidence="1 2" id="KW-0732">Signal</keyword>
<dbReference type="OrthoDB" id="2019572at2759"/>
<reference evidence="4" key="1">
    <citation type="submission" date="2021-03" db="EMBL/GenBank/DDBJ databases">
        <authorList>
            <person name="Tagirdzhanova G."/>
        </authorList>
    </citation>
    <scope>NUCLEOTIDE SEQUENCE</scope>
</reference>
<dbReference type="InterPro" id="IPR008979">
    <property type="entry name" value="Galactose-bd-like_sf"/>
</dbReference>
<dbReference type="Pfam" id="PF09118">
    <property type="entry name" value="GO-like_E_set"/>
    <property type="match status" value="1"/>
</dbReference>